<dbReference type="EMBL" id="KQ085933">
    <property type="protein sequence ID" value="KLO15199.1"/>
    <property type="molecule type" value="Genomic_DNA"/>
</dbReference>
<proteinExistence type="predicted"/>
<gene>
    <name evidence="2" type="ORF">SCHPADRAFT_825055</name>
</gene>
<evidence type="ECO:0000313" key="3">
    <source>
        <dbReference type="Proteomes" id="UP000053477"/>
    </source>
</evidence>
<keyword evidence="3" id="KW-1185">Reference proteome</keyword>
<dbReference type="OrthoDB" id="3365519at2759"/>
<accession>A0A0H2RTM2</accession>
<reference evidence="2 3" key="1">
    <citation type="submission" date="2015-04" db="EMBL/GenBank/DDBJ databases">
        <title>Complete genome sequence of Schizopora paradoxa KUC8140, a cosmopolitan wood degrader in East Asia.</title>
        <authorList>
            <consortium name="DOE Joint Genome Institute"/>
            <person name="Min B."/>
            <person name="Park H."/>
            <person name="Jang Y."/>
            <person name="Kim J.-J."/>
            <person name="Kim K.H."/>
            <person name="Pangilinan J."/>
            <person name="Lipzen A."/>
            <person name="Riley R."/>
            <person name="Grigoriev I.V."/>
            <person name="Spatafora J.W."/>
            <person name="Choi I.-G."/>
        </authorList>
    </citation>
    <scope>NUCLEOTIDE SEQUENCE [LARGE SCALE GENOMIC DNA]</scope>
    <source>
        <strain evidence="2 3">KUC8140</strain>
    </source>
</reference>
<sequence>MSRPPGSPEDFEGRPLYTKFHSPLYKPGHAPLLRVFVPSPEGEWLSDASVLECEKEIKRAGVLSLLKVGDVVWDAAVGDEGNLGRMVWDGNYLIDLDYTFSMSGELPGYIHTMSFPPAYFHRVIRTPGNPVVHIDISPWGEEIAANLQLLQDRVRTETPQGGHHTVVRWIHRSSFRVRPNPFNKQPIRIPGTSLVVDPGWWGTVVVETEGTNEGLADLQDRCKTKAFPQRPAGAGKIAKNGKPNAKGDKEPSKIYRLLRERSRPGEIWIRAVREKERLM</sequence>
<dbReference type="Proteomes" id="UP000053477">
    <property type="component" value="Unassembled WGS sequence"/>
</dbReference>
<dbReference type="AlphaFoldDB" id="A0A0H2RTM2"/>
<name>A0A0H2RTM2_9AGAM</name>
<protein>
    <submittedName>
        <fullName evidence="2">Uncharacterized protein</fullName>
    </submittedName>
</protein>
<evidence type="ECO:0000313" key="2">
    <source>
        <dbReference type="EMBL" id="KLO15199.1"/>
    </source>
</evidence>
<organism evidence="2 3">
    <name type="scientific">Schizopora paradoxa</name>
    <dbReference type="NCBI Taxonomy" id="27342"/>
    <lineage>
        <taxon>Eukaryota</taxon>
        <taxon>Fungi</taxon>
        <taxon>Dikarya</taxon>
        <taxon>Basidiomycota</taxon>
        <taxon>Agaricomycotina</taxon>
        <taxon>Agaricomycetes</taxon>
        <taxon>Hymenochaetales</taxon>
        <taxon>Schizoporaceae</taxon>
        <taxon>Schizopora</taxon>
    </lineage>
</organism>
<dbReference type="InParanoid" id="A0A0H2RTM2"/>
<evidence type="ECO:0000256" key="1">
    <source>
        <dbReference type="SAM" id="MobiDB-lite"/>
    </source>
</evidence>
<dbReference type="STRING" id="27342.A0A0H2RTM2"/>
<feature type="region of interest" description="Disordered" evidence="1">
    <location>
        <begin position="229"/>
        <end position="250"/>
    </location>
</feature>